<dbReference type="EMBL" id="KV425915">
    <property type="protein sequence ID" value="KZV98770.1"/>
    <property type="molecule type" value="Genomic_DNA"/>
</dbReference>
<feature type="compositionally biased region" description="Polar residues" evidence="8">
    <location>
        <begin position="608"/>
        <end position="624"/>
    </location>
</feature>
<evidence type="ECO:0000256" key="4">
    <source>
        <dbReference type="ARBA" id="ARBA00023125"/>
    </source>
</evidence>
<keyword evidence="11" id="KW-0378">Hydrolase</keyword>
<keyword evidence="3" id="KW-0067">ATP-binding</keyword>
<dbReference type="InterPro" id="IPR001650">
    <property type="entry name" value="Helicase_C-like"/>
</dbReference>
<dbReference type="EC" id="5.6.2.4" evidence="7"/>
<dbReference type="GO" id="GO:0000724">
    <property type="term" value="P:double-strand break repair via homologous recombination"/>
    <property type="evidence" value="ECO:0007669"/>
    <property type="project" value="TreeGrafter"/>
</dbReference>
<evidence type="ECO:0000256" key="8">
    <source>
        <dbReference type="SAM" id="MobiDB-lite"/>
    </source>
</evidence>
<dbReference type="Proteomes" id="UP000077266">
    <property type="component" value="Unassembled WGS sequence"/>
</dbReference>
<keyword evidence="4" id="KW-0238">DNA-binding</keyword>
<dbReference type="Pfam" id="PF00271">
    <property type="entry name" value="Helicase_C"/>
    <property type="match status" value="1"/>
</dbReference>
<dbReference type="Gene3D" id="3.40.50.300">
    <property type="entry name" value="P-loop containing nucleotide triphosphate hydrolases"/>
    <property type="match status" value="2"/>
</dbReference>
<dbReference type="InParanoid" id="A0A165M4W7"/>
<proteinExistence type="inferred from homology"/>
<evidence type="ECO:0000256" key="2">
    <source>
        <dbReference type="ARBA" id="ARBA00022741"/>
    </source>
</evidence>
<dbReference type="SMART" id="SM00487">
    <property type="entry name" value="DEXDc"/>
    <property type="match status" value="1"/>
</dbReference>
<comment type="catalytic activity">
    <reaction evidence="6">
        <text>Couples ATP hydrolysis with the unwinding of duplex DNA by translocating in the 3'-5' direction.</text>
        <dbReference type="EC" id="5.6.2.4"/>
    </reaction>
</comment>
<keyword evidence="12" id="KW-1185">Reference proteome</keyword>
<feature type="region of interest" description="Disordered" evidence="8">
    <location>
        <begin position="726"/>
        <end position="753"/>
    </location>
</feature>
<evidence type="ECO:0000256" key="5">
    <source>
        <dbReference type="ARBA" id="ARBA00023235"/>
    </source>
</evidence>
<dbReference type="PANTHER" id="PTHR13710:SF105">
    <property type="entry name" value="ATP-DEPENDENT DNA HELICASE Q1"/>
    <property type="match status" value="1"/>
</dbReference>
<dbReference type="GO" id="GO:0016787">
    <property type="term" value="F:hydrolase activity"/>
    <property type="evidence" value="ECO:0007669"/>
    <property type="project" value="UniProtKB-KW"/>
</dbReference>
<feature type="compositionally biased region" description="Polar residues" evidence="8">
    <location>
        <begin position="24"/>
        <end position="33"/>
    </location>
</feature>
<feature type="region of interest" description="Disordered" evidence="8">
    <location>
        <begin position="1"/>
        <end position="43"/>
    </location>
</feature>
<dbReference type="GO" id="GO:0003677">
    <property type="term" value="F:DNA binding"/>
    <property type="evidence" value="ECO:0007669"/>
    <property type="project" value="UniProtKB-KW"/>
</dbReference>
<dbReference type="SUPFAM" id="SSF52540">
    <property type="entry name" value="P-loop containing nucleoside triphosphate hydrolases"/>
    <property type="match status" value="1"/>
</dbReference>
<evidence type="ECO:0000259" key="9">
    <source>
        <dbReference type="PROSITE" id="PS51192"/>
    </source>
</evidence>
<name>A0A165M4W7_EXIGL</name>
<evidence type="ECO:0000313" key="12">
    <source>
        <dbReference type="Proteomes" id="UP000077266"/>
    </source>
</evidence>
<dbReference type="OrthoDB" id="5409596at2759"/>
<dbReference type="AlphaFoldDB" id="A0A165M4W7"/>
<dbReference type="InterPro" id="IPR011545">
    <property type="entry name" value="DEAD/DEAH_box_helicase_dom"/>
</dbReference>
<evidence type="ECO:0000256" key="6">
    <source>
        <dbReference type="ARBA" id="ARBA00034617"/>
    </source>
</evidence>
<dbReference type="GO" id="GO:0005694">
    <property type="term" value="C:chromosome"/>
    <property type="evidence" value="ECO:0007669"/>
    <property type="project" value="TreeGrafter"/>
</dbReference>
<organism evidence="11 12">
    <name type="scientific">Exidia glandulosa HHB12029</name>
    <dbReference type="NCBI Taxonomy" id="1314781"/>
    <lineage>
        <taxon>Eukaryota</taxon>
        <taxon>Fungi</taxon>
        <taxon>Dikarya</taxon>
        <taxon>Basidiomycota</taxon>
        <taxon>Agaricomycotina</taxon>
        <taxon>Agaricomycetes</taxon>
        <taxon>Auriculariales</taxon>
        <taxon>Exidiaceae</taxon>
        <taxon>Exidia</taxon>
    </lineage>
</organism>
<evidence type="ECO:0000259" key="10">
    <source>
        <dbReference type="PROSITE" id="PS51194"/>
    </source>
</evidence>
<protein>
    <recommendedName>
        <fullName evidence="7">DNA 3'-5' helicase</fullName>
        <ecNumber evidence="7">5.6.2.4</ecNumber>
    </recommendedName>
</protein>
<evidence type="ECO:0000256" key="1">
    <source>
        <dbReference type="ARBA" id="ARBA00005446"/>
    </source>
</evidence>
<gene>
    <name evidence="11" type="ORF">EXIGLDRAFT_763240</name>
</gene>
<keyword evidence="5" id="KW-0413">Isomerase</keyword>
<feature type="domain" description="Helicase ATP-binding" evidence="9">
    <location>
        <begin position="84"/>
        <end position="260"/>
    </location>
</feature>
<feature type="domain" description="Helicase C-terminal" evidence="10">
    <location>
        <begin position="299"/>
        <end position="475"/>
    </location>
</feature>
<feature type="compositionally biased region" description="Polar residues" evidence="8">
    <location>
        <begin position="1"/>
        <end position="10"/>
    </location>
</feature>
<evidence type="ECO:0000256" key="3">
    <source>
        <dbReference type="ARBA" id="ARBA00022840"/>
    </source>
</evidence>
<dbReference type="Pfam" id="PF00270">
    <property type="entry name" value="DEAD"/>
    <property type="match status" value="1"/>
</dbReference>
<evidence type="ECO:0000256" key="7">
    <source>
        <dbReference type="ARBA" id="ARBA00034808"/>
    </source>
</evidence>
<sequence>MDNIPMTTPRPTAGTERVRAHLSDASNAPSTSDGRQKAAKPLQSHKRLNGSLLKPRFTLPELKDKLRDVLKLLFILSDVQAAAIQHLDMGYDVIAVLGTGYGKTLIYEGLAALNPGHVIIVICPLKALEHDQVKRAEEKGLTACALNEDTTRDPKKARDLFKSIAMREKQLVYVSPEMALTVRFKQLFRDSAFYSKVKAIIVDECHVIAEWADEFRTAYGEISLLRSHTGMEIPWAALSATLTTEDFNVVWHALSFGRRPFWGIDAGVVRPNLTYIVKERADAEFDCMNALSIIPEDLDERSTHEAIPKTLFYLETQDDCVHSAKAVRRCLPRHLRSDTVRTFSSILSAEGKKKIWNSFSDGPGRILCATDAAGMGCDVKDVQNCAVFDVKGPKDYKLTLPRLFQRWGRNGRDEKTKGTCILFVPKWAFRPLPLNPAALPAVARVKATSSKKELLEPASWTASRNSLPPHMGDFINLAHKSHKKTECAHGFFSRVLRPDTGLDTYRKIDLSDKPSKGWRSAALPCPATWIVLDLKSQPSSESDMCCWVCHPELLDRFRVLQADDARFKKYASDFLHPLSRRPAMDDPDDASPPASPADSDDSNPSRAEVSTPTRVQHRQPATPSRSRRGAERRNVTVASRDTLRQALQAWRIRFVHEYGSAFLTARDILPDPVLDDLCKRAHTLANFEPLTSSHLRNGSAKWQMANDDEVTGALNVILAWAGELPSVPEKSPQKTPGTRRASKRQRVTSPQTPAFAKYQSNNAYYTADPVANNCYRRVGLTSSHSSKSSPPPICASIPKSSASAADSQLACASVTCVAAAVRSAARNATTARTVAVSNCQPSESSAGAVAAVLSHTSTSATAIPDTAPAKHRILPCSFAAPHYC</sequence>
<dbReference type="SMART" id="SM00490">
    <property type="entry name" value="HELICc"/>
    <property type="match status" value="1"/>
</dbReference>
<dbReference type="InterPro" id="IPR027417">
    <property type="entry name" value="P-loop_NTPase"/>
</dbReference>
<dbReference type="GO" id="GO:0005737">
    <property type="term" value="C:cytoplasm"/>
    <property type="evidence" value="ECO:0007669"/>
    <property type="project" value="TreeGrafter"/>
</dbReference>
<feature type="region of interest" description="Disordered" evidence="8">
    <location>
        <begin position="578"/>
        <end position="637"/>
    </location>
</feature>
<accession>A0A165M4W7</accession>
<evidence type="ECO:0000313" key="11">
    <source>
        <dbReference type="EMBL" id="KZV98770.1"/>
    </source>
</evidence>
<dbReference type="PROSITE" id="PS51194">
    <property type="entry name" value="HELICASE_CTER"/>
    <property type="match status" value="1"/>
</dbReference>
<dbReference type="STRING" id="1314781.A0A165M4W7"/>
<comment type="similarity">
    <text evidence="1">Belongs to the helicase family. RecQ subfamily.</text>
</comment>
<dbReference type="PANTHER" id="PTHR13710">
    <property type="entry name" value="DNA HELICASE RECQ FAMILY MEMBER"/>
    <property type="match status" value="1"/>
</dbReference>
<keyword evidence="2" id="KW-0547">Nucleotide-binding</keyword>
<dbReference type="GO" id="GO:0009378">
    <property type="term" value="F:four-way junction helicase activity"/>
    <property type="evidence" value="ECO:0007669"/>
    <property type="project" value="TreeGrafter"/>
</dbReference>
<dbReference type="GO" id="GO:0043138">
    <property type="term" value="F:3'-5' DNA helicase activity"/>
    <property type="evidence" value="ECO:0007669"/>
    <property type="project" value="UniProtKB-EC"/>
</dbReference>
<reference evidence="11 12" key="1">
    <citation type="journal article" date="2016" name="Mol. Biol. Evol.">
        <title>Comparative Genomics of Early-Diverging Mushroom-Forming Fungi Provides Insights into the Origins of Lignocellulose Decay Capabilities.</title>
        <authorList>
            <person name="Nagy L.G."/>
            <person name="Riley R."/>
            <person name="Tritt A."/>
            <person name="Adam C."/>
            <person name="Daum C."/>
            <person name="Floudas D."/>
            <person name="Sun H."/>
            <person name="Yadav J.S."/>
            <person name="Pangilinan J."/>
            <person name="Larsson K.H."/>
            <person name="Matsuura K."/>
            <person name="Barry K."/>
            <person name="Labutti K."/>
            <person name="Kuo R."/>
            <person name="Ohm R.A."/>
            <person name="Bhattacharya S.S."/>
            <person name="Shirouzu T."/>
            <person name="Yoshinaga Y."/>
            <person name="Martin F.M."/>
            <person name="Grigoriev I.V."/>
            <person name="Hibbett D.S."/>
        </authorList>
    </citation>
    <scope>NUCLEOTIDE SEQUENCE [LARGE SCALE GENOMIC DNA]</scope>
    <source>
        <strain evidence="11 12">HHB12029</strain>
    </source>
</reference>
<dbReference type="GO" id="GO:0005524">
    <property type="term" value="F:ATP binding"/>
    <property type="evidence" value="ECO:0007669"/>
    <property type="project" value="UniProtKB-KW"/>
</dbReference>
<dbReference type="PROSITE" id="PS51192">
    <property type="entry name" value="HELICASE_ATP_BIND_1"/>
    <property type="match status" value="1"/>
</dbReference>
<dbReference type="InterPro" id="IPR014001">
    <property type="entry name" value="Helicase_ATP-bd"/>
</dbReference>